<sequence length="62" mass="6998">MITGPLWKTACSAGNSDEMSQHRPKRPYQVIDSGVNVVLLPGPGVQEEQIWFNKMKITAQWQ</sequence>
<dbReference type="Proteomes" id="UP000446866">
    <property type="component" value="Unassembled WGS sequence"/>
</dbReference>
<dbReference type="AlphaFoldDB" id="A0A845QMI7"/>
<proteinExistence type="predicted"/>
<evidence type="ECO:0000313" key="2">
    <source>
        <dbReference type="Proteomes" id="UP000446866"/>
    </source>
</evidence>
<organism evidence="1 2">
    <name type="scientific">Anaerotruncus colihominis</name>
    <dbReference type="NCBI Taxonomy" id="169435"/>
    <lineage>
        <taxon>Bacteria</taxon>
        <taxon>Bacillati</taxon>
        <taxon>Bacillota</taxon>
        <taxon>Clostridia</taxon>
        <taxon>Eubacteriales</taxon>
        <taxon>Oscillospiraceae</taxon>
        <taxon>Anaerotruncus</taxon>
    </lineage>
</organism>
<reference evidence="1 2" key="1">
    <citation type="submission" date="2018-08" db="EMBL/GenBank/DDBJ databases">
        <title>Murine metabolic-syndrome-specific gut microbial biobank.</title>
        <authorList>
            <person name="Liu C."/>
        </authorList>
    </citation>
    <scope>NUCLEOTIDE SEQUENCE [LARGE SCALE GENOMIC DNA]</scope>
    <source>
        <strain evidence="1 2">28</strain>
    </source>
</reference>
<gene>
    <name evidence="1" type="ORF">D0435_15260</name>
</gene>
<comment type="caution">
    <text evidence="1">The sequence shown here is derived from an EMBL/GenBank/DDBJ whole genome shotgun (WGS) entry which is preliminary data.</text>
</comment>
<keyword evidence="2" id="KW-1185">Reference proteome</keyword>
<protein>
    <submittedName>
        <fullName evidence="1">Uncharacterized protein</fullName>
    </submittedName>
</protein>
<dbReference type="EMBL" id="QXWK01000050">
    <property type="protein sequence ID" value="NBH62999.1"/>
    <property type="molecule type" value="Genomic_DNA"/>
</dbReference>
<evidence type="ECO:0000313" key="1">
    <source>
        <dbReference type="EMBL" id="NBH62999.1"/>
    </source>
</evidence>
<accession>A0A845QMI7</accession>
<name>A0A845QMI7_9FIRM</name>